<gene>
    <name evidence="19" type="ORF">AX774_g4840</name>
    <name evidence="18" type="ORF">AX774_g5615</name>
</gene>
<evidence type="ECO:0000256" key="13">
    <source>
        <dbReference type="ARBA" id="ARBA00040403"/>
    </source>
</evidence>
<keyword evidence="4 18" id="KW-0121">Carboxypeptidase</keyword>
<protein>
    <recommendedName>
        <fullName evidence="14">Pheromone-processing carboxypeptidase KEX1</fullName>
        <ecNumber evidence="12">3.4.16.6</ecNumber>
    </recommendedName>
    <alternativeName>
        <fullName evidence="15">Carboxypeptidase D</fullName>
    </alternativeName>
    <alternativeName>
        <fullName evidence="13">Pheromone-processing carboxypeptidase kex1</fullName>
    </alternativeName>
</protein>
<keyword evidence="20" id="KW-1185">Reference proteome</keyword>
<name>A0A1R1PIZ6_ZANCU</name>
<evidence type="ECO:0000256" key="2">
    <source>
        <dbReference type="ARBA" id="ARBA00004393"/>
    </source>
</evidence>
<evidence type="ECO:0000313" key="19">
    <source>
        <dbReference type="EMBL" id="OMH81691.1"/>
    </source>
</evidence>
<keyword evidence="4 18" id="KW-0645">Protease</keyword>
<feature type="transmembrane region" description="Helical" evidence="16">
    <location>
        <begin position="522"/>
        <end position="542"/>
    </location>
</feature>
<dbReference type="InterPro" id="IPR029058">
    <property type="entry name" value="AB_hydrolase_fold"/>
</dbReference>
<keyword evidence="4 18" id="KW-0378">Hydrolase</keyword>
<dbReference type="EC" id="3.4.16.6" evidence="12"/>
<keyword evidence="8 16" id="KW-1133">Transmembrane helix</keyword>
<evidence type="ECO:0000256" key="6">
    <source>
        <dbReference type="ARBA" id="ARBA00022703"/>
    </source>
</evidence>
<keyword evidence="10 16" id="KW-0472">Membrane</keyword>
<evidence type="ECO:0000256" key="10">
    <source>
        <dbReference type="ARBA" id="ARBA00023136"/>
    </source>
</evidence>
<reference evidence="20" key="1">
    <citation type="submission" date="2017-01" db="EMBL/GenBank/DDBJ databases">
        <authorList>
            <person name="Wang Y."/>
            <person name="White M."/>
            <person name="Kvist S."/>
            <person name="Moncalvo J.-M."/>
        </authorList>
    </citation>
    <scope>NUCLEOTIDE SEQUENCE [LARGE SCALE GENOMIC DNA]</scope>
    <source>
        <strain evidence="20">COL-18-3</strain>
    </source>
</reference>
<dbReference type="GO" id="GO:0006508">
    <property type="term" value="P:proteolysis"/>
    <property type="evidence" value="ECO:0007669"/>
    <property type="project" value="InterPro"/>
</dbReference>
<accession>A0A1R1PIZ6</accession>
<dbReference type="PANTHER" id="PTHR11802:SF190">
    <property type="entry name" value="PHEROMONE-PROCESSING CARBOXYPEPTIDASE KEX1"/>
    <property type="match status" value="1"/>
</dbReference>
<evidence type="ECO:0000256" key="4">
    <source>
        <dbReference type="ARBA" id="ARBA00022645"/>
    </source>
</evidence>
<evidence type="ECO:0000256" key="17">
    <source>
        <dbReference type="SAM" id="SignalP"/>
    </source>
</evidence>
<dbReference type="PRINTS" id="PR00724">
    <property type="entry name" value="CRBOXYPTASEC"/>
</dbReference>
<sequence length="543" mass="61856">MLIPIILLCLYICLASDVQTHDNDLFKQVKWKRHSRKEFDFKKEKSDGIYNLKRDLIFDSTIDEPKKNVTKKTKKDYEVIKLPGIVDSRLQEIKNYAGHIELEGPSKKMFFWLLKNTTNEYNNDKFVLWLNGGPGCSSLDGLFLTNGPYIFNEDGNIVKRDYAFTDLVDVLYIDQPFGTGYSHTDSTNYVKTYVESTAYLTRFLKNFYNIFPEYRSRELYISGESMAGTYLPYLAQSLLKQKERLGINLGGVMIGNGWIDPKSTYASYGPFINSVKKMTPEGNEKINIATNSCMEHYSNNSVNNIIVEECESIVETILAAGVNKAGKCYNIYDVRLTDTIPACGMNWPPSVKLLKQYASRIDVQLALNIAPENVNQTWVECNDDVNEVLSRDTATPPSVTLLPSLLKDTRILLFDGDQDFLCNKLSHQYLIGNLTWNGYRGFTKREYTSNSGWLVPGKSSGWYHEERGLGYSVIYNASHMAGYDKPREMLDLLKYFANLQDADGTRLVIQPPQNITNVAANIVPGFLSVYLHLFILVISVYFF</sequence>
<dbReference type="GO" id="GO:0005794">
    <property type="term" value="C:Golgi apparatus"/>
    <property type="evidence" value="ECO:0007669"/>
    <property type="project" value="UniProtKB-SubCell"/>
</dbReference>
<comment type="similarity">
    <text evidence="3">Belongs to the peptidase S10 family.</text>
</comment>
<dbReference type="PANTHER" id="PTHR11802">
    <property type="entry name" value="SERINE PROTEASE FAMILY S10 SERINE CARBOXYPEPTIDASE"/>
    <property type="match status" value="1"/>
</dbReference>
<evidence type="ECO:0000313" key="18">
    <source>
        <dbReference type="EMBL" id="OMH80940.1"/>
    </source>
</evidence>
<evidence type="ECO:0000256" key="9">
    <source>
        <dbReference type="ARBA" id="ARBA00023034"/>
    </source>
</evidence>
<keyword evidence="11" id="KW-0325">Glycoprotein</keyword>
<feature type="signal peptide" evidence="17">
    <location>
        <begin position="1"/>
        <end position="15"/>
    </location>
</feature>
<evidence type="ECO:0000256" key="1">
    <source>
        <dbReference type="ARBA" id="ARBA00001003"/>
    </source>
</evidence>
<feature type="chain" id="PRO_5015068958" description="Pheromone-processing carboxypeptidase KEX1" evidence="17">
    <location>
        <begin position="16"/>
        <end position="543"/>
    </location>
</feature>
<organism evidence="18 20">
    <name type="scientific">Zancudomyces culisetae</name>
    <name type="common">Gut fungus</name>
    <name type="synonym">Smittium culisetae</name>
    <dbReference type="NCBI Taxonomy" id="1213189"/>
    <lineage>
        <taxon>Eukaryota</taxon>
        <taxon>Fungi</taxon>
        <taxon>Fungi incertae sedis</taxon>
        <taxon>Zoopagomycota</taxon>
        <taxon>Kickxellomycotina</taxon>
        <taxon>Harpellomycetes</taxon>
        <taxon>Harpellales</taxon>
        <taxon>Legeriomycetaceae</taxon>
        <taxon>Zancudomyces</taxon>
    </lineage>
</organism>
<evidence type="ECO:0000256" key="7">
    <source>
        <dbReference type="ARBA" id="ARBA00022729"/>
    </source>
</evidence>
<dbReference type="SUPFAM" id="SSF53474">
    <property type="entry name" value="alpha/beta-Hydrolases"/>
    <property type="match status" value="1"/>
</dbReference>
<comment type="subcellular location">
    <subcellularLocation>
        <location evidence="2">Golgi apparatus</location>
        <location evidence="2">trans-Golgi network membrane</location>
        <topology evidence="2">Single-pass type I membrane protein</topology>
    </subcellularLocation>
</comment>
<evidence type="ECO:0000256" key="8">
    <source>
        <dbReference type="ARBA" id="ARBA00022989"/>
    </source>
</evidence>
<evidence type="ECO:0000313" key="20">
    <source>
        <dbReference type="Proteomes" id="UP000188320"/>
    </source>
</evidence>
<keyword evidence="7 17" id="KW-0732">Signal</keyword>
<proteinExistence type="inferred from homology"/>
<comment type="catalytic activity">
    <reaction evidence="1">
        <text>Preferential release of a C-terminal arginine or lysine residue.</text>
        <dbReference type="EC" id="3.4.16.6"/>
    </reaction>
</comment>
<keyword evidence="6" id="KW-0053">Apoptosis</keyword>
<evidence type="ECO:0000256" key="3">
    <source>
        <dbReference type="ARBA" id="ARBA00009431"/>
    </source>
</evidence>
<dbReference type="GO" id="GO:0006915">
    <property type="term" value="P:apoptotic process"/>
    <property type="evidence" value="ECO:0007669"/>
    <property type="project" value="UniProtKB-KW"/>
</dbReference>
<dbReference type="Gene3D" id="3.40.50.1820">
    <property type="entry name" value="alpha/beta hydrolase"/>
    <property type="match status" value="1"/>
</dbReference>
<dbReference type="AlphaFoldDB" id="A0A1R1PIZ6"/>
<evidence type="ECO:0000256" key="5">
    <source>
        <dbReference type="ARBA" id="ARBA00022692"/>
    </source>
</evidence>
<comment type="caution">
    <text evidence="18">The sequence shown here is derived from an EMBL/GenBank/DDBJ whole genome shotgun (WGS) entry which is preliminary data.</text>
</comment>
<keyword evidence="9" id="KW-0333">Golgi apparatus</keyword>
<dbReference type="EMBL" id="LSSK01001029">
    <property type="protein sequence ID" value="OMH80940.1"/>
    <property type="molecule type" value="Genomic_DNA"/>
</dbReference>
<evidence type="ECO:0000256" key="16">
    <source>
        <dbReference type="SAM" id="Phobius"/>
    </source>
</evidence>
<dbReference type="Proteomes" id="UP000188320">
    <property type="component" value="Unassembled WGS sequence"/>
</dbReference>
<dbReference type="InterPro" id="IPR001563">
    <property type="entry name" value="Peptidase_S10"/>
</dbReference>
<reference evidence="18" key="2">
    <citation type="submission" date="2017-01" db="EMBL/GenBank/DDBJ databases">
        <authorList>
            <person name="Mah S.A."/>
            <person name="Swanson W.J."/>
            <person name="Moy G.W."/>
            <person name="Vacquier V.D."/>
        </authorList>
    </citation>
    <scope>NUCLEOTIDE SEQUENCE [LARGE SCALE GENOMIC DNA]</scope>
    <source>
        <strain evidence="18">COL-18-3</strain>
    </source>
</reference>
<evidence type="ECO:0000256" key="14">
    <source>
        <dbReference type="ARBA" id="ARBA00040628"/>
    </source>
</evidence>
<evidence type="ECO:0000256" key="12">
    <source>
        <dbReference type="ARBA" id="ARBA00038895"/>
    </source>
</evidence>
<dbReference type="OrthoDB" id="443318at2759"/>
<evidence type="ECO:0000256" key="11">
    <source>
        <dbReference type="ARBA" id="ARBA00023180"/>
    </source>
</evidence>
<keyword evidence="5 16" id="KW-0812">Transmembrane</keyword>
<evidence type="ECO:0000256" key="15">
    <source>
        <dbReference type="ARBA" id="ARBA00042717"/>
    </source>
</evidence>
<dbReference type="EMBL" id="LSSK01000844">
    <property type="protein sequence ID" value="OMH81691.1"/>
    <property type="molecule type" value="Genomic_DNA"/>
</dbReference>
<dbReference type="GO" id="GO:0004185">
    <property type="term" value="F:serine-type carboxypeptidase activity"/>
    <property type="evidence" value="ECO:0007669"/>
    <property type="project" value="UniProtKB-EC"/>
</dbReference>
<dbReference type="Pfam" id="PF00450">
    <property type="entry name" value="Peptidase_S10"/>
    <property type="match status" value="1"/>
</dbReference>